<protein>
    <submittedName>
        <fullName evidence="5">MIF4G domain-containing protein</fullName>
    </submittedName>
</protein>
<evidence type="ECO:0000259" key="4">
    <source>
        <dbReference type="Pfam" id="PF02854"/>
    </source>
</evidence>
<reference evidence="5" key="1">
    <citation type="submission" date="2015-05" db="UniProtKB">
        <authorList>
            <consortium name="EnsemblMetazoa"/>
        </authorList>
    </citation>
    <scope>IDENTIFICATION</scope>
</reference>
<dbReference type="Pfam" id="PF02854">
    <property type="entry name" value="MIF4G"/>
    <property type="match status" value="1"/>
</dbReference>
<keyword evidence="2" id="KW-0963">Cytoplasm</keyword>
<dbReference type="eggNOG" id="KOG3942">
    <property type="taxonomic scope" value="Eukaryota"/>
</dbReference>
<keyword evidence="3" id="KW-0810">Translation regulation</keyword>
<dbReference type="VEuPathDB" id="VectorBase:RPRC008539"/>
<keyword evidence="6" id="KW-1185">Reference proteome</keyword>
<evidence type="ECO:0000256" key="3">
    <source>
        <dbReference type="ARBA" id="ARBA00022845"/>
    </source>
</evidence>
<dbReference type="EnsemblMetazoa" id="RPRC008539-RA">
    <property type="protein sequence ID" value="RPRC008539-PA"/>
    <property type="gene ID" value="RPRC008539"/>
</dbReference>
<dbReference type="AlphaFoldDB" id="T1HWW9"/>
<dbReference type="RefSeq" id="XP_073972221.1">
    <property type="nucleotide sequence ID" value="XM_074116120.1"/>
</dbReference>
<proteinExistence type="predicted"/>
<evidence type="ECO:0000313" key="5">
    <source>
        <dbReference type="EnsemblMetazoa" id="RPRC008539-PA"/>
    </source>
</evidence>
<dbReference type="HOGENOM" id="CLU_047171_0_0_1"/>
<dbReference type="PANTHER" id="PTHR23254:SF16">
    <property type="entry name" value="CBP80_20-DEPENDENT TRANSLATION INITIATION FACTOR"/>
    <property type="match status" value="1"/>
</dbReference>
<comment type="subcellular location">
    <subcellularLocation>
        <location evidence="1">Cytoplasm</location>
    </subcellularLocation>
</comment>
<sequence>MALFQDLRENTNSRIPVESGVSNAKLNVFAKEFIMSSPSPLQASKSTGSILNAVEDSTKNAKSILHHMHKGSNQISHGHSPRAVQWMDEKLYLNNDNSKTVNSSANSLLAHRDLKRSKSTGSTIHSLAMSVNSFPQAQELALFDGHPAENAVKNACIDPAMCTCEEIIELPRQILEKALDDRAHAQSYATITMTIIEKECSGTFLESLLNICQFTCEKKKSQKSGEQGPKYQSFMAYLNELYSQMKPKQSQLKLFTGSSPTHTVLSLLVQVCQAVLSQKSLSSRPEVECLFFTVTTVGRDLELEDPRLLDALMWAVRDAFLAPGTSQPNKHTLLQLIELKAAKWHLPASTIMYYKNNAHI</sequence>
<accession>T1HWW9</accession>
<dbReference type="PANTHER" id="PTHR23254">
    <property type="entry name" value="EIF4G DOMAIN PROTEIN"/>
    <property type="match status" value="1"/>
</dbReference>
<dbReference type="OMA" id="PRFTSFM"/>
<dbReference type="InParanoid" id="T1HWW9"/>
<dbReference type="InterPro" id="IPR003890">
    <property type="entry name" value="MIF4G-like_typ-3"/>
</dbReference>
<dbReference type="GO" id="GO:0005829">
    <property type="term" value="C:cytosol"/>
    <property type="evidence" value="ECO:0007669"/>
    <property type="project" value="TreeGrafter"/>
</dbReference>
<dbReference type="GO" id="GO:0006446">
    <property type="term" value="P:regulation of translational initiation"/>
    <property type="evidence" value="ECO:0007669"/>
    <property type="project" value="TreeGrafter"/>
</dbReference>
<dbReference type="STRING" id="13249.T1HWW9"/>
<dbReference type="SUPFAM" id="SSF48371">
    <property type="entry name" value="ARM repeat"/>
    <property type="match status" value="1"/>
</dbReference>
<dbReference type="GeneID" id="141448065"/>
<dbReference type="EMBL" id="ACPB03008616">
    <property type="status" value="NOT_ANNOTATED_CDS"/>
    <property type="molecule type" value="Genomic_DNA"/>
</dbReference>
<dbReference type="Proteomes" id="UP000015103">
    <property type="component" value="Unassembled WGS sequence"/>
</dbReference>
<dbReference type="GO" id="GO:0003723">
    <property type="term" value="F:RNA binding"/>
    <property type="evidence" value="ECO:0007669"/>
    <property type="project" value="InterPro"/>
</dbReference>
<dbReference type="Gene3D" id="1.25.40.180">
    <property type="match status" value="1"/>
</dbReference>
<dbReference type="InterPro" id="IPR016024">
    <property type="entry name" value="ARM-type_fold"/>
</dbReference>
<evidence type="ECO:0000313" key="6">
    <source>
        <dbReference type="Proteomes" id="UP000015103"/>
    </source>
</evidence>
<evidence type="ECO:0000256" key="1">
    <source>
        <dbReference type="ARBA" id="ARBA00004496"/>
    </source>
</evidence>
<name>T1HWW9_RHOPR</name>
<dbReference type="FunCoup" id="T1HWW9">
    <property type="interactions" value="124"/>
</dbReference>
<dbReference type="GO" id="GO:0008494">
    <property type="term" value="F:translation activator activity"/>
    <property type="evidence" value="ECO:0007669"/>
    <property type="project" value="TreeGrafter"/>
</dbReference>
<evidence type="ECO:0000256" key="2">
    <source>
        <dbReference type="ARBA" id="ARBA00022490"/>
    </source>
</evidence>
<feature type="domain" description="MIF4G" evidence="4">
    <location>
        <begin position="169"/>
        <end position="341"/>
    </location>
</feature>
<dbReference type="InterPro" id="IPR051367">
    <property type="entry name" value="mRNA_TranslReg/HistoneTransl"/>
</dbReference>
<organism evidence="5 6">
    <name type="scientific">Rhodnius prolixus</name>
    <name type="common">Triatomid bug</name>
    <dbReference type="NCBI Taxonomy" id="13249"/>
    <lineage>
        <taxon>Eukaryota</taxon>
        <taxon>Metazoa</taxon>
        <taxon>Ecdysozoa</taxon>
        <taxon>Arthropoda</taxon>
        <taxon>Hexapoda</taxon>
        <taxon>Insecta</taxon>
        <taxon>Pterygota</taxon>
        <taxon>Neoptera</taxon>
        <taxon>Paraneoptera</taxon>
        <taxon>Hemiptera</taxon>
        <taxon>Heteroptera</taxon>
        <taxon>Panheteroptera</taxon>
        <taxon>Cimicomorpha</taxon>
        <taxon>Reduviidae</taxon>
        <taxon>Triatominae</taxon>
        <taxon>Rhodnius</taxon>
    </lineage>
</organism>